<protein>
    <recommendedName>
        <fullName evidence="11">Phytocyanin domain-containing protein</fullName>
    </recommendedName>
</protein>
<keyword evidence="8" id="KW-0449">Lipoprotein</keyword>
<keyword evidence="7" id="KW-0325">Glycoprotein</keyword>
<dbReference type="PROSITE" id="PS51485">
    <property type="entry name" value="PHYTOCYANIN"/>
    <property type="match status" value="1"/>
</dbReference>
<evidence type="ECO:0000256" key="7">
    <source>
        <dbReference type="ARBA" id="ARBA00023180"/>
    </source>
</evidence>
<evidence type="ECO:0000256" key="6">
    <source>
        <dbReference type="ARBA" id="ARBA00023157"/>
    </source>
</evidence>
<feature type="compositionally biased region" description="Low complexity" evidence="10">
    <location>
        <begin position="196"/>
        <end position="207"/>
    </location>
</feature>
<keyword evidence="4" id="KW-0732">Signal</keyword>
<gene>
    <name evidence="12" type="ORF">DM860_014858</name>
</gene>
<dbReference type="FunFam" id="2.60.40.420:FF:000010">
    <property type="entry name" value="Early nodulin-like protein 1"/>
    <property type="match status" value="1"/>
</dbReference>
<dbReference type="GO" id="GO:0098552">
    <property type="term" value="C:side of membrane"/>
    <property type="evidence" value="ECO:0007669"/>
    <property type="project" value="UniProtKB-KW"/>
</dbReference>
<evidence type="ECO:0000256" key="10">
    <source>
        <dbReference type="SAM" id="MobiDB-lite"/>
    </source>
</evidence>
<evidence type="ECO:0000256" key="9">
    <source>
        <dbReference type="ARBA" id="ARBA00035011"/>
    </source>
</evidence>
<keyword evidence="6" id="KW-1015">Disulfide bond</keyword>
<feature type="compositionally biased region" description="Pro residues" evidence="10">
    <location>
        <begin position="136"/>
        <end position="148"/>
    </location>
</feature>
<evidence type="ECO:0000313" key="12">
    <source>
        <dbReference type="EMBL" id="RAL45469.1"/>
    </source>
</evidence>
<evidence type="ECO:0000256" key="1">
    <source>
        <dbReference type="ARBA" id="ARBA00004609"/>
    </source>
</evidence>
<dbReference type="EMBL" id="NQVE01000133">
    <property type="protein sequence ID" value="RAL45469.1"/>
    <property type="molecule type" value="Genomic_DNA"/>
</dbReference>
<keyword evidence="13" id="KW-1185">Reference proteome</keyword>
<dbReference type="GO" id="GO:0009055">
    <property type="term" value="F:electron transfer activity"/>
    <property type="evidence" value="ECO:0007669"/>
    <property type="project" value="InterPro"/>
</dbReference>
<dbReference type="PANTHER" id="PTHR33021:SF185">
    <property type="entry name" value="EARLY NODULIN-LIKE PROTEIN 3-RELATED"/>
    <property type="match status" value="1"/>
</dbReference>
<proteinExistence type="inferred from homology"/>
<evidence type="ECO:0000256" key="4">
    <source>
        <dbReference type="ARBA" id="ARBA00022729"/>
    </source>
</evidence>
<evidence type="ECO:0000256" key="8">
    <source>
        <dbReference type="ARBA" id="ARBA00023288"/>
    </source>
</evidence>
<evidence type="ECO:0000256" key="3">
    <source>
        <dbReference type="ARBA" id="ARBA00022622"/>
    </source>
</evidence>
<dbReference type="InterPro" id="IPR003245">
    <property type="entry name" value="Phytocyanin_dom"/>
</dbReference>
<dbReference type="InterPro" id="IPR008972">
    <property type="entry name" value="Cupredoxin"/>
</dbReference>
<dbReference type="Gene3D" id="2.60.40.420">
    <property type="entry name" value="Cupredoxins - blue copper proteins"/>
    <property type="match status" value="1"/>
</dbReference>
<dbReference type="PANTHER" id="PTHR33021">
    <property type="entry name" value="BLUE COPPER PROTEIN"/>
    <property type="match status" value="1"/>
</dbReference>
<dbReference type="AlphaFoldDB" id="A0A328DMB1"/>
<sequence length="289" mass="30318">MLLSSYNNAMEFDVGGNEGWVENPSESYNQWAARMRFQVNDTLLFRYEEGRDSVLEVEVGDYDKCNTDTPIRKMGDGYSVFELDRFGSFHFISGNRESCEKGQKIVVVVVTVRNQSTPVTAPVAKGCPSTAKASPPVTPVEESPPTPSDPVTAPAARGCPSTAKAPPPVAPPITPPEVSPPTPSNATSYGCPNTPPANVAPVAEPPNKGSPVLPPNTTSSDVAPVAEPDEVASNISPPSPPPGEGCNISDIRSDPANVPRKPPKSFAAAPAGTRISAALVVAIMLTICI</sequence>
<dbReference type="InterPro" id="IPR041846">
    <property type="entry name" value="ENL_dom"/>
</dbReference>
<name>A0A328DMB1_9ASTE</name>
<reference evidence="12 13" key="1">
    <citation type="submission" date="2018-06" db="EMBL/GenBank/DDBJ databases">
        <title>The Genome of Cuscuta australis (Dodder) Provides Insight into the Evolution of Plant Parasitism.</title>
        <authorList>
            <person name="Liu H."/>
        </authorList>
    </citation>
    <scope>NUCLEOTIDE SEQUENCE [LARGE SCALE GENOMIC DNA]</scope>
    <source>
        <strain evidence="13">cv. Yunnan</strain>
        <tissue evidence="12">Vines</tissue>
    </source>
</reference>
<accession>A0A328DMB1</accession>
<organism evidence="12 13">
    <name type="scientific">Cuscuta australis</name>
    <dbReference type="NCBI Taxonomy" id="267555"/>
    <lineage>
        <taxon>Eukaryota</taxon>
        <taxon>Viridiplantae</taxon>
        <taxon>Streptophyta</taxon>
        <taxon>Embryophyta</taxon>
        <taxon>Tracheophyta</taxon>
        <taxon>Spermatophyta</taxon>
        <taxon>Magnoliopsida</taxon>
        <taxon>eudicotyledons</taxon>
        <taxon>Gunneridae</taxon>
        <taxon>Pentapetalae</taxon>
        <taxon>asterids</taxon>
        <taxon>lamiids</taxon>
        <taxon>Solanales</taxon>
        <taxon>Convolvulaceae</taxon>
        <taxon>Cuscuteae</taxon>
        <taxon>Cuscuta</taxon>
        <taxon>Cuscuta subgen. Grammica</taxon>
        <taxon>Cuscuta sect. Cleistogrammica</taxon>
    </lineage>
</organism>
<feature type="region of interest" description="Disordered" evidence="10">
    <location>
        <begin position="119"/>
        <end position="268"/>
    </location>
</feature>
<dbReference type="Proteomes" id="UP000249390">
    <property type="component" value="Unassembled WGS sequence"/>
</dbReference>
<dbReference type="GO" id="GO:0005886">
    <property type="term" value="C:plasma membrane"/>
    <property type="evidence" value="ECO:0007669"/>
    <property type="project" value="UniProtKB-SubCell"/>
</dbReference>
<keyword evidence="3" id="KW-0336">GPI-anchor</keyword>
<feature type="compositionally biased region" description="Pro residues" evidence="10">
    <location>
        <begin position="165"/>
        <end position="183"/>
    </location>
</feature>
<keyword evidence="5" id="KW-0472">Membrane</keyword>
<evidence type="ECO:0000256" key="2">
    <source>
        <dbReference type="ARBA" id="ARBA00022475"/>
    </source>
</evidence>
<feature type="domain" description="Phytocyanin" evidence="11">
    <location>
        <begin position="10"/>
        <end position="111"/>
    </location>
</feature>
<comment type="similarity">
    <text evidence="9">Belongs to the early nodulin-like (ENODL) family.</text>
</comment>
<dbReference type="SUPFAM" id="SSF49503">
    <property type="entry name" value="Cupredoxins"/>
    <property type="match status" value="1"/>
</dbReference>
<evidence type="ECO:0000313" key="13">
    <source>
        <dbReference type="Proteomes" id="UP000249390"/>
    </source>
</evidence>
<dbReference type="Pfam" id="PF02298">
    <property type="entry name" value="Cu_bind_like"/>
    <property type="match status" value="1"/>
</dbReference>
<evidence type="ECO:0000259" key="11">
    <source>
        <dbReference type="PROSITE" id="PS51485"/>
    </source>
</evidence>
<dbReference type="InterPro" id="IPR039391">
    <property type="entry name" value="Phytocyanin-like"/>
</dbReference>
<comment type="subcellular location">
    <subcellularLocation>
        <location evidence="1">Cell membrane</location>
        <topology evidence="1">Lipid-anchor</topology>
        <topology evidence="1">GPI-anchor</topology>
    </subcellularLocation>
</comment>
<keyword evidence="2" id="KW-1003">Cell membrane</keyword>
<evidence type="ECO:0000256" key="5">
    <source>
        <dbReference type="ARBA" id="ARBA00023136"/>
    </source>
</evidence>
<dbReference type="CDD" id="cd11019">
    <property type="entry name" value="OsENODL1_like"/>
    <property type="match status" value="1"/>
</dbReference>
<comment type="caution">
    <text evidence="12">The sequence shown here is derived from an EMBL/GenBank/DDBJ whole genome shotgun (WGS) entry which is preliminary data.</text>
</comment>